<keyword evidence="3" id="KW-1185">Reference proteome</keyword>
<dbReference type="EMBL" id="CAXKWB010124111">
    <property type="protein sequence ID" value="CAL4238626.1"/>
    <property type="molecule type" value="Genomic_DNA"/>
</dbReference>
<name>A0AAV2SSP1_MEGNR</name>
<reference evidence="2 3" key="1">
    <citation type="submission" date="2024-05" db="EMBL/GenBank/DDBJ databases">
        <authorList>
            <person name="Wallberg A."/>
        </authorList>
    </citation>
    <scope>NUCLEOTIDE SEQUENCE [LARGE SCALE GENOMIC DNA]</scope>
</reference>
<dbReference type="Proteomes" id="UP001497623">
    <property type="component" value="Unassembled WGS sequence"/>
</dbReference>
<keyword evidence="1" id="KW-0472">Membrane</keyword>
<accession>A0AAV2SSP1</accession>
<evidence type="ECO:0000313" key="2">
    <source>
        <dbReference type="EMBL" id="CAL4238626.1"/>
    </source>
</evidence>
<feature type="transmembrane region" description="Helical" evidence="1">
    <location>
        <begin position="6"/>
        <end position="24"/>
    </location>
</feature>
<gene>
    <name evidence="2" type="ORF">MNOR_LOCUS40473</name>
</gene>
<dbReference type="AlphaFoldDB" id="A0AAV2SSP1"/>
<keyword evidence="1" id="KW-0812">Transmembrane</keyword>
<protein>
    <submittedName>
        <fullName evidence="2">Uncharacterized protein</fullName>
    </submittedName>
</protein>
<evidence type="ECO:0000313" key="3">
    <source>
        <dbReference type="Proteomes" id="UP001497623"/>
    </source>
</evidence>
<organism evidence="2 3">
    <name type="scientific">Meganyctiphanes norvegica</name>
    <name type="common">Northern krill</name>
    <name type="synonym">Thysanopoda norvegica</name>
    <dbReference type="NCBI Taxonomy" id="48144"/>
    <lineage>
        <taxon>Eukaryota</taxon>
        <taxon>Metazoa</taxon>
        <taxon>Ecdysozoa</taxon>
        <taxon>Arthropoda</taxon>
        <taxon>Crustacea</taxon>
        <taxon>Multicrustacea</taxon>
        <taxon>Malacostraca</taxon>
        <taxon>Eumalacostraca</taxon>
        <taxon>Eucarida</taxon>
        <taxon>Euphausiacea</taxon>
        <taxon>Euphausiidae</taxon>
        <taxon>Meganyctiphanes</taxon>
    </lineage>
</organism>
<feature type="non-terminal residue" evidence="2">
    <location>
        <position position="107"/>
    </location>
</feature>
<sequence length="107" mass="12665">MIGSTSNKKIILVTLVMGVIIYLYSNVKNEENFKQRIYVIQNNTVNKIRQEEEWMKKIKERFEHRNKLLKEGCEILDKSLSYSSKFTFQNHIYTAPKHKLLVCVVAK</sequence>
<keyword evidence="1" id="KW-1133">Transmembrane helix</keyword>
<evidence type="ECO:0000256" key="1">
    <source>
        <dbReference type="SAM" id="Phobius"/>
    </source>
</evidence>
<comment type="caution">
    <text evidence="2">The sequence shown here is derived from an EMBL/GenBank/DDBJ whole genome shotgun (WGS) entry which is preliminary data.</text>
</comment>
<proteinExistence type="predicted"/>